<dbReference type="GO" id="GO:0018489">
    <property type="term" value="F:vanillate monooxygenase activity"/>
    <property type="evidence" value="ECO:0007669"/>
    <property type="project" value="UniProtKB-EC"/>
</dbReference>
<keyword evidence="4" id="KW-0408">Iron</keyword>
<organism evidence="8 9">
    <name type="scientific">Candidatus Burkholderia pumila</name>
    <dbReference type="NCBI Taxonomy" id="1090375"/>
    <lineage>
        <taxon>Bacteria</taxon>
        <taxon>Pseudomonadati</taxon>
        <taxon>Pseudomonadota</taxon>
        <taxon>Betaproteobacteria</taxon>
        <taxon>Burkholderiales</taxon>
        <taxon>Burkholderiaceae</taxon>
        <taxon>Burkholderia</taxon>
    </lineage>
</organism>
<dbReference type="PROSITE" id="PS51296">
    <property type="entry name" value="RIESKE"/>
    <property type="match status" value="1"/>
</dbReference>
<gene>
    <name evidence="8" type="ORF">BPMI_04311</name>
</gene>
<dbReference type="PANTHER" id="PTHR21266">
    <property type="entry name" value="IRON-SULFUR DOMAIN CONTAINING PROTEIN"/>
    <property type="match status" value="1"/>
</dbReference>
<dbReference type="Pfam" id="PF19112">
    <property type="entry name" value="VanA_C"/>
    <property type="match status" value="1"/>
</dbReference>
<sequence>MHAALPQGEQEASSVDTSSKPPRDLRRTDIHPEHWYPLAWSREVKRGKAHGVRFAGDPIVIVRTEMGKVFALEDRCAHRQVPLRAGMVDGESIRCCYHGWMYDCTGRCTDIPYLGRERLPNGVRAYPCREEAGLIFIFTGDPANAESAKFPELQSAVDRQYKTRRFGREVKCHYSFMHENLMDMNHQFLHRRQMGSMRARSLGRRRGEDWIEVDYVFAREAGKQPIGEALVFGQKRGTKPDVQQKDVMTIRTDYPYQTLKIRTKDDTMVMDLWIAYVPLDAEQRTNRTFGLLSIRRPKTPLVLDAAWPLLVWFTERIFKDDRWIVEREQETHDRQGADHNHEVFPVIVELRALLMEHGIPHGTKAEQRRVIFMQPVQDLPASGCGERPHCTRGETALY</sequence>
<dbReference type="Proteomes" id="UP000242951">
    <property type="component" value="Unassembled WGS sequence"/>
</dbReference>
<keyword evidence="5" id="KW-0411">Iron-sulfur</keyword>
<feature type="region of interest" description="Disordered" evidence="6">
    <location>
        <begin position="1"/>
        <end position="28"/>
    </location>
</feature>
<protein>
    <submittedName>
        <fullName evidence="8">Vanillate O-demethylase oxygenase subunit</fullName>
        <ecNumber evidence="8">1.14.13.82</ecNumber>
    </submittedName>
</protein>
<name>A0ABR5HMU8_9BURK</name>
<dbReference type="Gene3D" id="3.90.380.10">
    <property type="entry name" value="Naphthalene 1,2-dioxygenase Alpha Subunit, Chain A, domain 1"/>
    <property type="match status" value="1"/>
</dbReference>
<evidence type="ECO:0000313" key="9">
    <source>
        <dbReference type="Proteomes" id="UP000242951"/>
    </source>
</evidence>
<dbReference type="EMBL" id="LELG01000050">
    <property type="protein sequence ID" value="KMQ80714.1"/>
    <property type="molecule type" value="Genomic_DNA"/>
</dbReference>
<keyword evidence="9" id="KW-1185">Reference proteome</keyword>
<dbReference type="InterPro" id="IPR017941">
    <property type="entry name" value="Rieske_2Fe-2S"/>
</dbReference>
<dbReference type="Pfam" id="PF00355">
    <property type="entry name" value="Rieske"/>
    <property type="match status" value="1"/>
</dbReference>
<dbReference type="Gene3D" id="2.102.10.10">
    <property type="entry name" value="Rieske [2Fe-2S] iron-sulphur domain"/>
    <property type="match status" value="1"/>
</dbReference>
<dbReference type="InterPro" id="IPR050584">
    <property type="entry name" value="Cholesterol_7-desaturase"/>
</dbReference>
<dbReference type="CDD" id="cd03469">
    <property type="entry name" value="Rieske_RO_Alpha_N"/>
    <property type="match status" value="1"/>
</dbReference>
<accession>A0ABR5HMU8</accession>
<feature type="domain" description="Rieske" evidence="7">
    <location>
        <begin position="35"/>
        <end position="137"/>
    </location>
</feature>
<evidence type="ECO:0000256" key="5">
    <source>
        <dbReference type="ARBA" id="ARBA00023014"/>
    </source>
</evidence>
<evidence type="ECO:0000256" key="4">
    <source>
        <dbReference type="ARBA" id="ARBA00023004"/>
    </source>
</evidence>
<dbReference type="EC" id="1.14.13.82" evidence="8"/>
<evidence type="ECO:0000256" key="1">
    <source>
        <dbReference type="ARBA" id="ARBA00022714"/>
    </source>
</evidence>
<proteinExistence type="predicted"/>
<dbReference type="PANTHER" id="PTHR21266:SF60">
    <property type="entry name" value="3-KETOSTEROID-9-ALPHA-MONOOXYGENASE, OXYGENASE COMPONENT"/>
    <property type="match status" value="1"/>
</dbReference>
<keyword evidence="3 8" id="KW-0560">Oxidoreductase</keyword>
<dbReference type="SUPFAM" id="SSF50022">
    <property type="entry name" value="ISP domain"/>
    <property type="match status" value="1"/>
</dbReference>
<dbReference type="SUPFAM" id="SSF55961">
    <property type="entry name" value="Bet v1-like"/>
    <property type="match status" value="1"/>
</dbReference>
<evidence type="ECO:0000259" key="7">
    <source>
        <dbReference type="PROSITE" id="PS51296"/>
    </source>
</evidence>
<evidence type="ECO:0000256" key="3">
    <source>
        <dbReference type="ARBA" id="ARBA00023002"/>
    </source>
</evidence>
<evidence type="ECO:0000313" key="8">
    <source>
        <dbReference type="EMBL" id="KMQ80714.1"/>
    </source>
</evidence>
<evidence type="ECO:0000256" key="2">
    <source>
        <dbReference type="ARBA" id="ARBA00022723"/>
    </source>
</evidence>
<keyword evidence="2" id="KW-0479">Metal-binding</keyword>
<dbReference type="InterPro" id="IPR036922">
    <property type="entry name" value="Rieske_2Fe-2S_sf"/>
</dbReference>
<reference evidence="8 9" key="1">
    <citation type="submission" date="2015-06" db="EMBL/GenBank/DDBJ databases">
        <title>Comparative genomics of Burkholderia leaf nodule symbionts.</title>
        <authorList>
            <person name="Carlier A."/>
            <person name="Eberl L."/>
            <person name="Pinto-Carbo M."/>
        </authorList>
    </citation>
    <scope>NUCLEOTIDE SEQUENCE [LARGE SCALE GENOMIC DNA]</scope>
    <source>
        <strain evidence="8 9">UZHbot3</strain>
    </source>
</reference>
<evidence type="ECO:0000256" key="6">
    <source>
        <dbReference type="SAM" id="MobiDB-lite"/>
    </source>
</evidence>
<feature type="compositionally biased region" description="Polar residues" evidence="6">
    <location>
        <begin position="10"/>
        <end position="20"/>
    </location>
</feature>
<comment type="caution">
    <text evidence="8">The sequence shown here is derived from an EMBL/GenBank/DDBJ whole genome shotgun (WGS) entry which is preliminary data.</text>
</comment>
<dbReference type="InterPro" id="IPR044043">
    <property type="entry name" value="VanA_C_cat"/>
</dbReference>
<keyword evidence="1" id="KW-0001">2Fe-2S</keyword>